<evidence type="ECO:0000256" key="3">
    <source>
        <dbReference type="ARBA" id="ARBA00022989"/>
    </source>
</evidence>
<keyword evidence="2 6" id="KW-0812">Transmembrane</keyword>
<reference evidence="8" key="1">
    <citation type="submission" date="2021-02" db="EMBL/GenBank/DDBJ databases">
        <authorList>
            <person name="Nowell W R."/>
        </authorList>
    </citation>
    <scope>NUCLEOTIDE SEQUENCE</scope>
</reference>
<dbReference type="EMBL" id="CAJNOE010001014">
    <property type="protein sequence ID" value="CAF1374357.1"/>
    <property type="molecule type" value="Genomic_DNA"/>
</dbReference>
<feature type="transmembrane region" description="Helical" evidence="6">
    <location>
        <begin position="229"/>
        <end position="255"/>
    </location>
</feature>
<evidence type="ECO:0000313" key="9">
    <source>
        <dbReference type="EMBL" id="CAF3995237.1"/>
    </source>
</evidence>
<organism evidence="8 10">
    <name type="scientific">Adineta steineri</name>
    <dbReference type="NCBI Taxonomy" id="433720"/>
    <lineage>
        <taxon>Eukaryota</taxon>
        <taxon>Metazoa</taxon>
        <taxon>Spiralia</taxon>
        <taxon>Gnathifera</taxon>
        <taxon>Rotifera</taxon>
        <taxon>Eurotatoria</taxon>
        <taxon>Bdelloidea</taxon>
        <taxon>Adinetida</taxon>
        <taxon>Adinetidae</taxon>
        <taxon>Adineta</taxon>
    </lineage>
</organism>
<dbReference type="Pfam" id="PF00001">
    <property type="entry name" value="7tm_1"/>
    <property type="match status" value="1"/>
</dbReference>
<dbReference type="GO" id="GO:0004930">
    <property type="term" value="F:G protein-coupled receptor activity"/>
    <property type="evidence" value="ECO:0007669"/>
    <property type="project" value="InterPro"/>
</dbReference>
<dbReference type="Gene3D" id="1.20.1070.10">
    <property type="entry name" value="Rhodopsin 7-helix transmembrane proteins"/>
    <property type="match status" value="1"/>
</dbReference>
<dbReference type="Proteomes" id="UP000663868">
    <property type="component" value="Unassembled WGS sequence"/>
</dbReference>
<dbReference type="AlphaFoldDB" id="A0A815J7P6"/>
<feature type="compositionally biased region" description="Low complexity" evidence="5">
    <location>
        <begin position="389"/>
        <end position="399"/>
    </location>
</feature>
<comment type="caution">
    <text evidence="8">The sequence shown here is derived from an EMBL/GenBank/DDBJ whole genome shotgun (WGS) entry which is preliminary data.</text>
</comment>
<dbReference type="EMBL" id="CAJOBB010002746">
    <property type="protein sequence ID" value="CAF3995237.1"/>
    <property type="molecule type" value="Genomic_DNA"/>
</dbReference>
<protein>
    <recommendedName>
        <fullName evidence="7">G-protein coupled receptors family 1 profile domain-containing protein</fullName>
    </recommendedName>
</protein>
<dbReference type="GO" id="GO:0016020">
    <property type="term" value="C:membrane"/>
    <property type="evidence" value="ECO:0007669"/>
    <property type="project" value="UniProtKB-SubCell"/>
</dbReference>
<keyword evidence="4 6" id="KW-0472">Membrane</keyword>
<feature type="transmembrane region" description="Helical" evidence="6">
    <location>
        <begin position="52"/>
        <end position="74"/>
    </location>
</feature>
<evidence type="ECO:0000256" key="1">
    <source>
        <dbReference type="ARBA" id="ARBA00004370"/>
    </source>
</evidence>
<evidence type="ECO:0000256" key="5">
    <source>
        <dbReference type="SAM" id="MobiDB-lite"/>
    </source>
</evidence>
<comment type="subcellular location">
    <subcellularLocation>
        <location evidence="1">Membrane</location>
    </subcellularLocation>
</comment>
<evidence type="ECO:0000313" key="8">
    <source>
        <dbReference type="EMBL" id="CAF1374357.1"/>
    </source>
</evidence>
<gene>
    <name evidence="8" type="ORF">IZO911_LOCUS38044</name>
    <name evidence="9" type="ORF">KXQ929_LOCUS28149</name>
</gene>
<dbReference type="PANTHER" id="PTHR46641">
    <property type="entry name" value="FMRFAMIDE RECEPTOR-RELATED"/>
    <property type="match status" value="1"/>
</dbReference>
<feature type="transmembrane region" description="Helical" evidence="6">
    <location>
        <begin position="276"/>
        <end position="301"/>
    </location>
</feature>
<feature type="transmembrane region" description="Helical" evidence="6">
    <location>
        <begin position="86"/>
        <end position="105"/>
    </location>
</feature>
<feature type="transmembrane region" description="Helical" evidence="6">
    <location>
        <begin position="172"/>
        <end position="189"/>
    </location>
</feature>
<feature type="domain" description="G-protein coupled receptors family 1 profile" evidence="7">
    <location>
        <begin position="64"/>
        <end position="334"/>
    </location>
</feature>
<dbReference type="InterPro" id="IPR052954">
    <property type="entry name" value="GPCR-Ligand_Int"/>
</dbReference>
<feature type="transmembrane region" description="Helical" evidence="6">
    <location>
        <begin position="136"/>
        <end position="156"/>
    </location>
</feature>
<feature type="compositionally biased region" description="Polar residues" evidence="5">
    <location>
        <begin position="408"/>
        <end position="431"/>
    </location>
</feature>
<dbReference type="Proteomes" id="UP000663860">
    <property type="component" value="Unassembled WGS sequence"/>
</dbReference>
<evidence type="ECO:0000313" key="10">
    <source>
        <dbReference type="Proteomes" id="UP000663860"/>
    </source>
</evidence>
<evidence type="ECO:0000256" key="6">
    <source>
        <dbReference type="SAM" id="Phobius"/>
    </source>
</evidence>
<dbReference type="PROSITE" id="PS50262">
    <property type="entry name" value="G_PROTEIN_RECEP_F1_2"/>
    <property type="match status" value="1"/>
</dbReference>
<feature type="transmembrane region" description="Helical" evidence="6">
    <location>
        <begin position="307"/>
        <end position="325"/>
    </location>
</feature>
<feature type="region of interest" description="Disordered" evidence="5">
    <location>
        <begin position="382"/>
        <end position="431"/>
    </location>
</feature>
<accession>A0A815J7P6</accession>
<dbReference type="InterPro" id="IPR017452">
    <property type="entry name" value="GPCR_Rhodpsn_7TM"/>
</dbReference>
<keyword evidence="3 6" id="KW-1133">Transmembrane helix</keyword>
<proteinExistence type="predicted"/>
<evidence type="ECO:0000256" key="4">
    <source>
        <dbReference type="ARBA" id="ARBA00023136"/>
    </source>
</evidence>
<dbReference type="SUPFAM" id="SSF81321">
    <property type="entry name" value="Family A G protein-coupled receptor-like"/>
    <property type="match status" value="1"/>
</dbReference>
<name>A0A815J7P6_9BILA</name>
<evidence type="ECO:0000259" key="7">
    <source>
        <dbReference type="PROSITE" id="PS50262"/>
    </source>
</evidence>
<sequence length="454" mass="53100">MNIFKNLTSCPDFRTKLAASYESNSSIDDVENPKTTDIFVRLLYADCYITKIFYLLTILFIIIGTVLNLYSLNYFYKKKKRNSQNVYLFVLSLVDTITLHINFTLPMLRKIKIINVKFLNSIMICRLTGVLTEFFLIFPTWIVVLLTFECLTFIIWPSKRSLSYTQLRAKKWIFFLAIFVLILSLYRLLDLKGIDQLGVFSIFACDETRELYDKNGTREFLDIFRSLKLIIWTILPECLTFIMSLIIICQIKLVAKRMPLNQRRTCQSKYDRVTRIALLISILFFIFQTPTVIIIILDFIYRGTENTAVIVIIVLNKLTMIIYEISLSCKFFIYKQLFPSFTGILRTSFFQFTRQRISARLGRPVRDNVHYRSDRQTIHFSSHRQTITSRTSQSDSHSSNVEEHHSVLNNRRPQTSSTNRSRINQEQQQPLNVVVTTANAEVHSSLSRKSGLFI</sequence>
<evidence type="ECO:0000256" key="2">
    <source>
        <dbReference type="ARBA" id="ARBA00022692"/>
    </source>
</evidence>
<dbReference type="InterPro" id="IPR000276">
    <property type="entry name" value="GPCR_Rhodpsn"/>
</dbReference>